<accession>A0AA35X6C4</accession>
<dbReference type="EMBL" id="CASHTH010003508">
    <property type="protein sequence ID" value="CAI8045864.1"/>
    <property type="molecule type" value="Genomic_DNA"/>
</dbReference>
<sequence length="26" mass="2767">MTDYELPLMCAPFDGSSPIAIRNPAG</sequence>
<comment type="caution">
    <text evidence="1">The sequence shown here is derived from an EMBL/GenBank/DDBJ whole genome shotgun (WGS) entry which is preliminary data.</text>
</comment>
<evidence type="ECO:0000313" key="2">
    <source>
        <dbReference type="Proteomes" id="UP001174909"/>
    </source>
</evidence>
<keyword evidence="2" id="KW-1185">Reference proteome</keyword>
<gene>
    <name evidence="1" type="ORF">GBAR_LOCUS25357</name>
</gene>
<dbReference type="Proteomes" id="UP001174909">
    <property type="component" value="Unassembled WGS sequence"/>
</dbReference>
<dbReference type="AlphaFoldDB" id="A0AA35X6C4"/>
<reference evidence="1" key="1">
    <citation type="submission" date="2023-03" db="EMBL/GenBank/DDBJ databases">
        <authorList>
            <person name="Steffen K."/>
            <person name="Cardenas P."/>
        </authorList>
    </citation>
    <scope>NUCLEOTIDE SEQUENCE</scope>
</reference>
<evidence type="ECO:0000313" key="1">
    <source>
        <dbReference type="EMBL" id="CAI8045864.1"/>
    </source>
</evidence>
<protein>
    <submittedName>
        <fullName evidence="1">Uncharacterized protein</fullName>
    </submittedName>
</protein>
<name>A0AA35X6C4_GEOBA</name>
<proteinExistence type="predicted"/>
<organism evidence="1 2">
    <name type="scientific">Geodia barretti</name>
    <name type="common">Barrett's horny sponge</name>
    <dbReference type="NCBI Taxonomy" id="519541"/>
    <lineage>
        <taxon>Eukaryota</taxon>
        <taxon>Metazoa</taxon>
        <taxon>Porifera</taxon>
        <taxon>Demospongiae</taxon>
        <taxon>Heteroscleromorpha</taxon>
        <taxon>Tetractinellida</taxon>
        <taxon>Astrophorina</taxon>
        <taxon>Geodiidae</taxon>
        <taxon>Geodia</taxon>
    </lineage>
</organism>